<name>A0AAU7Q6M6_9GAMM</name>
<proteinExistence type="predicted"/>
<feature type="domain" description="Cytochrome c" evidence="6">
    <location>
        <begin position="18"/>
        <end position="99"/>
    </location>
</feature>
<sequence length="100" mass="10788">MKNIIIGSLFCCVTLPALAAVDGAQKYNDTCADCHGRKADRQAFGKAPPLISLSRDQLIAGLKDRRDGKIETSGAEQRAKSALTDEDIQGVADYIQTLKH</sequence>
<dbReference type="GO" id="GO:0020037">
    <property type="term" value="F:heme binding"/>
    <property type="evidence" value="ECO:0007669"/>
    <property type="project" value="InterPro"/>
</dbReference>
<evidence type="ECO:0000259" key="6">
    <source>
        <dbReference type="PROSITE" id="PS51007"/>
    </source>
</evidence>
<protein>
    <submittedName>
        <fullName evidence="7">C-type cytochrome</fullName>
    </submittedName>
</protein>
<evidence type="ECO:0000256" key="5">
    <source>
        <dbReference type="SAM" id="SignalP"/>
    </source>
</evidence>
<feature type="signal peptide" evidence="5">
    <location>
        <begin position="1"/>
        <end position="19"/>
    </location>
</feature>
<organism evidence="7">
    <name type="scientific">Acerihabitans sp. KWT182</name>
    <dbReference type="NCBI Taxonomy" id="3157919"/>
    <lineage>
        <taxon>Bacteria</taxon>
        <taxon>Pseudomonadati</taxon>
        <taxon>Pseudomonadota</taxon>
        <taxon>Gammaproteobacteria</taxon>
        <taxon>Enterobacterales</taxon>
        <taxon>Pectobacteriaceae</taxon>
        <taxon>Acerihabitans</taxon>
    </lineage>
</organism>
<dbReference type="PROSITE" id="PS51007">
    <property type="entry name" value="CYTC"/>
    <property type="match status" value="1"/>
</dbReference>
<evidence type="ECO:0000256" key="2">
    <source>
        <dbReference type="ARBA" id="ARBA00022723"/>
    </source>
</evidence>
<dbReference type="Gene3D" id="1.10.760.10">
    <property type="entry name" value="Cytochrome c-like domain"/>
    <property type="match status" value="1"/>
</dbReference>
<keyword evidence="1 4" id="KW-0349">Heme</keyword>
<dbReference type="GO" id="GO:0009055">
    <property type="term" value="F:electron transfer activity"/>
    <property type="evidence" value="ECO:0007669"/>
    <property type="project" value="InterPro"/>
</dbReference>
<gene>
    <name evidence="7" type="ORF">ABK905_18485</name>
</gene>
<keyword evidence="3 4" id="KW-0408">Iron</keyword>
<evidence type="ECO:0000256" key="4">
    <source>
        <dbReference type="PROSITE-ProRule" id="PRU00433"/>
    </source>
</evidence>
<keyword evidence="5" id="KW-0732">Signal</keyword>
<dbReference type="InterPro" id="IPR009056">
    <property type="entry name" value="Cyt_c-like_dom"/>
</dbReference>
<keyword evidence="2 4" id="KW-0479">Metal-binding</keyword>
<evidence type="ECO:0000313" key="7">
    <source>
        <dbReference type="EMBL" id="XBS68621.1"/>
    </source>
</evidence>
<evidence type="ECO:0000256" key="1">
    <source>
        <dbReference type="ARBA" id="ARBA00022617"/>
    </source>
</evidence>
<dbReference type="AlphaFoldDB" id="A0AAU7Q6M6"/>
<dbReference type="Pfam" id="PF00034">
    <property type="entry name" value="Cytochrom_C"/>
    <property type="match status" value="1"/>
</dbReference>
<dbReference type="InterPro" id="IPR036909">
    <property type="entry name" value="Cyt_c-like_dom_sf"/>
</dbReference>
<dbReference type="SUPFAM" id="SSF46626">
    <property type="entry name" value="Cytochrome c"/>
    <property type="match status" value="1"/>
</dbReference>
<dbReference type="EMBL" id="CP157947">
    <property type="protein sequence ID" value="XBS68621.1"/>
    <property type="molecule type" value="Genomic_DNA"/>
</dbReference>
<evidence type="ECO:0000256" key="3">
    <source>
        <dbReference type="ARBA" id="ARBA00023004"/>
    </source>
</evidence>
<dbReference type="GO" id="GO:0046872">
    <property type="term" value="F:metal ion binding"/>
    <property type="evidence" value="ECO:0007669"/>
    <property type="project" value="UniProtKB-KW"/>
</dbReference>
<reference evidence="7" key="1">
    <citation type="submission" date="2024-06" db="EMBL/GenBank/DDBJ databases">
        <authorList>
            <person name="Coelho C."/>
            <person name="Bento M."/>
            <person name="Garcia E."/>
            <person name="Camelo A."/>
            <person name="Brandao I."/>
            <person name="Espirito Santo C."/>
            <person name="Trovao J."/>
            <person name="Verissimo A."/>
            <person name="Costa J."/>
            <person name="Tiago I."/>
        </authorList>
    </citation>
    <scope>NUCLEOTIDE SEQUENCE</scope>
    <source>
        <strain evidence="7">KWT182</strain>
    </source>
</reference>
<accession>A0AAU7Q6M6</accession>
<feature type="chain" id="PRO_5043571494" evidence="5">
    <location>
        <begin position="20"/>
        <end position="100"/>
    </location>
</feature>